<evidence type="ECO:0000256" key="1">
    <source>
        <dbReference type="ARBA" id="ARBA00004401"/>
    </source>
</evidence>
<dbReference type="InterPro" id="IPR026039">
    <property type="entry name" value="YfgM"/>
</dbReference>
<comment type="subcellular location">
    <subcellularLocation>
        <location evidence="1">Cell membrane</location>
        <topology evidence="1">Single-pass type II membrane protein</topology>
    </subcellularLocation>
</comment>
<keyword evidence="5 9" id="KW-0472">Membrane</keyword>
<comment type="similarity">
    <text evidence="7">Belongs to the YfgM family.</text>
</comment>
<reference evidence="11 12" key="1">
    <citation type="submission" date="2019-02" db="EMBL/GenBank/DDBJ databases">
        <title>Prokaryotic population dynamics and viral predation in marine succession experiment using metagenomics: the confinement effect.</title>
        <authorList>
            <person name="Haro-Moreno J.M."/>
            <person name="Rodriguez-Valera F."/>
            <person name="Lopez-Perez M."/>
        </authorList>
    </citation>
    <scope>NUCLEOTIDE SEQUENCE [LARGE SCALE GENOMIC DNA]</scope>
    <source>
        <strain evidence="11">MED-G161</strain>
    </source>
</reference>
<evidence type="ECO:0000256" key="5">
    <source>
        <dbReference type="ARBA" id="ARBA00023136"/>
    </source>
</evidence>
<keyword evidence="3 9" id="KW-0812">Transmembrane</keyword>
<keyword evidence="4 9" id="KW-1133">Transmembrane helix</keyword>
<dbReference type="InterPro" id="IPR018704">
    <property type="entry name" value="SecYEG/CpoB_TPR"/>
</dbReference>
<dbReference type="AlphaFoldDB" id="A0A520MWK5"/>
<dbReference type="EMBL" id="SHBG01000002">
    <property type="protein sequence ID" value="RZO25566.1"/>
    <property type="molecule type" value="Genomic_DNA"/>
</dbReference>
<dbReference type="GO" id="GO:0044877">
    <property type="term" value="F:protein-containing complex binding"/>
    <property type="evidence" value="ECO:0007669"/>
    <property type="project" value="InterPro"/>
</dbReference>
<comment type="caution">
    <text evidence="11">The sequence shown here is derived from an EMBL/GenBank/DDBJ whole genome shotgun (WGS) entry which is preliminary data.</text>
</comment>
<proteinExistence type="inferred from homology"/>
<dbReference type="PANTHER" id="PTHR38035:SF1">
    <property type="entry name" value="ANCILLARY SECYEG TRANSLOCON SUBUNIT"/>
    <property type="match status" value="1"/>
</dbReference>
<evidence type="ECO:0000259" key="10">
    <source>
        <dbReference type="Pfam" id="PF09976"/>
    </source>
</evidence>
<dbReference type="GO" id="GO:0005886">
    <property type="term" value="C:plasma membrane"/>
    <property type="evidence" value="ECO:0007669"/>
    <property type="project" value="UniProtKB-SubCell"/>
</dbReference>
<dbReference type="InterPro" id="IPR011990">
    <property type="entry name" value="TPR-like_helical_dom_sf"/>
</dbReference>
<evidence type="ECO:0000256" key="4">
    <source>
        <dbReference type="ARBA" id="ARBA00022989"/>
    </source>
</evidence>
<evidence type="ECO:0000256" key="6">
    <source>
        <dbReference type="ARBA" id="ARBA00023186"/>
    </source>
</evidence>
<dbReference type="PANTHER" id="PTHR38035">
    <property type="entry name" value="UPF0070 PROTEIN YFGM"/>
    <property type="match status" value="1"/>
</dbReference>
<name>A0A520MWK5_9GAMM</name>
<evidence type="ECO:0000313" key="12">
    <source>
        <dbReference type="Proteomes" id="UP000315498"/>
    </source>
</evidence>
<gene>
    <name evidence="11" type="ORF">EVA94_00325</name>
</gene>
<evidence type="ECO:0000256" key="2">
    <source>
        <dbReference type="ARBA" id="ARBA00022475"/>
    </source>
</evidence>
<evidence type="ECO:0000256" key="3">
    <source>
        <dbReference type="ARBA" id="ARBA00022692"/>
    </source>
</evidence>
<feature type="transmembrane region" description="Helical" evidence="9">
    <location>
        <begin position="21"/>
        <end position="41"/>
    </location>
</feature>
<evidence type="ECO:0000256" key="7">
    <source>
        <dbReference type="ARBA" id="ARBA00024197"/>
    </source>
</evidence>
<keyword evidence="2" id="KW-1003">Cell membrane</keyword>
<dbReference type="Pfam" id="PF09976">
    <property type="entry name" value="TPR_21"/>
    <property type="match status" value="1"/>
</dbReference>
<sequence length="214" mass="24382">MNDVYENDMKFLPFLKFLDKYKKVLVILVILIISTLSFFVISNQIQKDANEKASLIYNDWNKEFSLEAPSKGNLDAILSMLLKEYPKTGYTQLALLNMANFDANLNNLEDSLKNFEKLIDLTDGFNGNKILNKISRVSSARILLSLERHDEAIEMIEAFSSSNTNGYIHELTGDILVKQEKNDLAKAQYEMAVKKYSDETSKSIISMKIANMSK</sequence>
<evidence type="ECO:0000256" key="9">
    <source>
        <dbReference type="SAM" id="Phobius"/>
    </source>
</evidence>
<evidence type="ECO:0000313" key="11">
    <source>
        <dbReference type="EMBL" id="RZO25566.1"/>
    </source>
</evidence>
<dbReference type="SUPFAM" id="SSF48452">
    <property type="entry name" value="TPR-like"/>
    <property type="match status" value="1"/>
</dbReference>
<organism evidence="11 12">
    <name type="scientific">SAR86 cluster bacterium</name>
    <dbReference type="NCBI Taxonomy" id="2030880"/>
    <lineage>
        <taxon>Bacteria</taxon>
        <taxon>Pseudomonadati</taxon>
        <taxon>Pseudomonadota</taxon>
        <taxon>Gammaproteobacteria</taxon>
        <taxon>SAR86 cluster</taxon>
    </lineage>
</organism>
<accession>A0A520MWK5</accession>
<feature type="domain" description="Ancillary SecYEG translocon subunit/Cell division coordinator CpoB TPR" evidence="10">
    <location>
        <begin position="16"/>
        <end position="213"/>
    </location>
</feature>
<dbReference type="Gene3D" id="1.25.40.10">
    <property type="entry name" value="Tetratricopeptide repeat domain"/>
    <property type="match status" value="1"/>
</dbReference>
<keyword evidence="6" id="KW-0143">Chaperone</keyword>
<evidence type="ECO:0000256" key="8">
    <source>
        <dbReference type="ARBA" id="ARBA00024235"/>
    </source>
</evidence>
<protein>
    <recommendedName>
        <fullName evidence="8">Ancillary SecYEG translocon subunit</fullName>
    </recommendedName>
</protein>
<dbReference type="Proteomes" id="UP000315498">
    <property type="component" value="Unassembled WGS sequence"/>
</dbReference>